<gene>
    <name evidence="2" type="ORF">SDC9_171347</name>
</gene>
<dbReference type="AlphaFoldDB" id="A0A645GJ73"/>
<feature type="region of interest" description="Disordered" evidence="1">
    <location>
        <begin position="70"/>
        <end position="93"/>
    </location>
</feature>
<evidence type="ECO:0000313" key="2">
    <source>
        <dbReference type="EMBL" id="MPN23954.1"/>
    </source>
</evidence>
<protein>
    <submittedName>
        <fullName evidence="2">Uncharacterized protein</fullName>
    </submittedName>
</protein>
<name>A0A645GJ73_9ZZZZ</name>
<dbReference type="EMBL" id="VSSQ01072608">
    <property type="protein sequence ID" value="MPN23954.1"/>
    <property type="molecule type" value="Genomic_DNA"/>
</dbReference>
<sequence>MFFVFEHEVGYAAFLCVDIPSAQLIHTDILVKDFLHHIGSRNEHVRCFVGHNHKIGHGGRVHRTASGRAKNNAYLRNNSGRTDVVSEDPRVSR</sequence>
<reference evidence="2" key="1">
    <citation type="submission" date="2019-08" db="EMBL/GenBank/DDBJ databases">
        <authorList>
            <person name="Kucharzyk K."/>
            <person name="Murdoch R.W."/>
            <person name="Higgins S."/>
            <person name="Loffler F."/>
        </authorList>
    </citation>
    <scope>NUCLEOTIDE SEQUENCE</scope>
</reference>
<accession>A0A645GJ73</accession>
<proteinExistence type="predicted"/>
<evidence type="ECO:0000256" key="1">
    <source>
        <dbReference type="SAM" id="MobiDB-lite"/>
    </source>
</evidence>
<organism evidence="2">
    <name type="scientific">bioreactor metagenome</name>
    <dbReference type="NCBI Taxonomy" id="1076179"/>
    <lineage>
        <taxon>unclassified sequences</taxon>
        <taxon>metagenomes</taxon>
        <taxon>ecological metagenomes</taxon>
    </lineage>
</organism>
<dbReference type="AntiFam" id="ANF00078">
    <property type="entry name" value="Shadow ORF (opposite pccB)"/>
</dbReference>
<comment type="caution">
    <text evidence="2">The sequence shown here is derived from an EMBL/GenBank/DDBJ whole genome shotgun (WGS) entry which is preliminary data.</text>
</comment>